<sequence>SILKAQVYGVQQNNPDKLPTGFAANILSDNPSEELFLSQVQPLFNGHFAGHTNTIKLKSSI</sequence>
<name>A0A0F9DGP3_9ZZZZ</name>
<evidence type="ECO:0000313" key="1">
    <source>
        <dbReference type="EMBL" id="KKL16931.1"/>
    </source>
</evidence>
<dbReference type="AlphaFoldDB" id="A0A0F9DGP3"/>
<gene>
    <name evidence="1" type="ORF">LCGC14_2490600</name>
</gene>
<organism evidence="1">
    <name type="scientific">marine sediment metagenome</name>
    <dbReference type="NCBI Taxonomy" id="412755"/>
    <lineage>
        <taxon>unclassified sequences</taxon>
        <taxon>metagenomes</taxon>
        <taxon>ecological metagenomes</taxon>
    </lineage>
</organism>
<protein>
    <submittedName>
        <fullName evidence="1">Uncharacterized protein</fullName>
    </submittedName>
</protein>
<comment type="caution">
    <text evidence="1">The sequence shown here is derived from an EMBL/GenBank/DDBJ whole genome shotgun (WGS) entry which is preliminary data.</text>
</comment>
<proteinExistence type="predicted"/>
<reference evidence="1" key="1">
    <citation type="journal article" date="2015" name="Nature">
        <title>Complex archaea that bridge the gap between prokaryotes and eukaryotes.</title>
        <authorList>
            <person name="Spang A."/>
            <person name="Saw J.H."/>
            <person name="Jorgensen S.L."/>
            <person name="Zaremba-Niedzwiedzka K."/>
            <person name="Martijn J."/>
            <person name="Lind A.E."/>
            <person name="van Eijk R."/>
            <person name="Schleper C."/>
            <person name="Guy L."/>
            <person name="Ettema T.J."/>
        </authorList>
    </citation>
    <scope>NUCLEOTIDE SEQUENCE</scope>
</reference>
<dbReference type="EMBL" id="LAZR01039467">
    <property type="protein sequence ID" value="KKL16931.1"/>
    <property type="molecule type" value="Genomic_DNA"/>
</dbReference>
<accession>A0A0F9DGP3</accession>
<feature type="non-terminal residue" evidence="1">
    <location>
        <position position="1"/>
    </location>
</feature>